<dbReference type="InterPro" id="IPR050950">
    <property type="entry name" value="HTH-type_LysR_regulators"/>
</dbReference>
<keyword evidence="4" id="KW-0804">Transcription</keyword>
<protein>
    <recommendedName>
        <fullName evidence="5">HTH lysR-type domain-containing protein</fullName>
    </recommendedName>
</protein>
<evidence type="ECO:0000256" key="4">
    <source>
        <dbReference type="ARBA" id="ARBA00023163"/>
    </source>
</evidence>
<dbReference type="AlphaFoldDB" id="A0A0M9DDK8"/>
<dbReference type="GO" id="GO:0003677">
    <property type="term" value="F:DNA binding"/>
    <property type="evidence" value="ECO:0007669"/>
    <property type="project" value="UniProtKB-KW"/>
</dbReference>
<dbReference type="FunFam" id="1.10.10.10:FF:000001">
    <property type="entry name" value="LysR family transcriptional regulator"/>
    <property type="match status" value="1"/>
</dbReference>
<dbReference type="PATRIC" id="fig|148814.8.peg.199"/>
<dbReference type="CDD" id="cd05466">
    <property type="entry name" value="PBP2_LTTR_substrate"/>
    <property type="match status" value="1"/>
</dbReference>
<evidence type="ECO:0000256" key="3">
    <source>
        <dbReference type="ARBA" id="ARBA00023125"/>
    </source>
</evidence>
<keyword evidence="7" id="KW-1185">Reference proteome</keyword>
<evidence type="ECO:0000259" key="5">
    <source>
        <dbReference type="PROSITE" id="PS50931"/>
    </source>
</evidence>
<dbReference type="PRINTS" id="PR00039">
    <property type="entry name" value="HTHLYSR"/>
</dbReference>
<dbReference type="GO" id="GO:0003700">
    <property type="term" value="F:DNA-binding transcription factor activity"/>
    <property type="evidence" value="ECO:0007669"/>
    <property type="project" value="InterPro"/>
</dbReference>
<dbReference type="InterPro" id="IPR036388">
    <property type="entry name" value="WH-like_DNA-bd_sf"/>
</dbReference>
<dbReference type="PROSITE" id="PS50931">
    <property type="entry name" value="HTH_LYSR"/>
    <property type="match status" value="1"/>
</dbReference>
<accession>A0A0M9DDK8</accession>
<evidence type="ECO:0000313" key="6">
    <source>
        <dbReference type="EMBL" id="KOY77097.1"/>
    </source>
</evidence>
<dbReference type="GO" id="GO:0005829">
    <property type="term" value="C:cytosol"/>
    <property type="evidence" value="ECO:0007669"/>
    <property type="project" value="TreeGrafter"/>
</dbReference>
<dbReference type="SUPFAM" id="SSF46785">
    <property type="entry name" value="Winged helix' DNA-binding domain"/>
    <property type="match status" value="1"/>
</dbReference>
<dbReference type="Pfam" id="PF03466">
    <property type="entry name" value="LysR_substrate"/>
    <property type="match status" value="1"/>
</dbReference>
<keyword evidence="3" id="KW-0238">DNA-binding</keyword>
<dbReference type="RefSeq" id="WP_053791406.1">
    <property type="nucleotide sequence ID" value="NZ_JXCY01000002.1"/>
</dbReference>
<comment type="caution">
    <text evidence="6">The sequence shown here is derived from an EMBL/GenBank/DDBJ whole genome shotgun (WGS) entry which is preliminary data.</text>
</comment>
<evidence type="ECO:0000256" key="1">
    <source>
        <dbReference type="ARBA" id="ARBA00009437"/>
    </source>
</evidence>
<dbReference type="SUPFAM" id="SSF53850">
    <property type="entry name" value="Periplasmic binding protein-like II"/>
    <property type="match status" value="1"/>
</dbReference>
<evidence type="ECO:0000313" key="7">
    <source>
        <dbReference type="Proteomes" id="UP000037778"/>
    </source>
</evidence>
<dbReference type="Proteomes" id="UP000037778">
    <property type="component" value="Unassembled WGS sequence"/>
</dbReference>
<reference evidence="6 7" key="1">
    <citation type="journal article" date="2015" name="Genome Biol. Evol.">
        <title>Functionally Structured Genomes in Lactobacillus kunkeei Colonizing the Honey Crop and Food Products of Honeybees and Stingless Bees.</title>
        <authorList>
            <person name="Tamarit D."/>
            <person name="Ellegaard K.M."/>
            <person name="Wikander J."/>
            <person name="Olofsson T."/>
            <person name="Vasquez A."/>
            <person name="Andersson S.G."/>
        </authorList>
    </citation>
    <scope>NUCLEOTIDE SEQUENCE [LARGE SCALE GENOMIC DNA]</scope>
    <source>
        <strain evidence="6 7">LAko</strain>
    </source>
</reference>
<sequence>MENYTLNQLSYFYKLAEKLNYRTAAEELLISEPALSKQIKQLENAFGVKLFNKVGRNIKLTEEGKQITLKVGQVLREVDSLNQTASQFNNPSSATLKIGISGNQFIYKYIHRLKKQFNNLRISIHEMETNMILSALKKNEIDIGVLYEDVSDSQLVTHASFNDEIIALDFSEDENDADFISSSELKNKDMAVLRDGYFIRGMMDDYFASHLITPNYQFELNNYQSCIRIAEEMKAVTFVTTSYLDSIDASKLNVLKVNDMHSSLKMSLVTPKEKSISEPIRELINLINKKD</sequence>
<dbReference type="InterPro" id="IPR000847">
    <property type="entry name" value="LysR_HTH_N"/>
</dbReference>
<name>A0A0M9DDK8_9LACO</name>
<keyword evidence="2" id="KW-0805">Transcription regulation</keyword>
<dbReference type="Gene3D" id="1.10.10.10">
    <property type="entry name" value="Winged helix-like DNA-binding domain superfamily/Winged helix DNA-binding domain"/>
    <property type="match status" value="1"/>
</dbReference>
<dbReference type="Pfam" id="PF00126">
    <property type="entry name" value="HTH_1"/>
    <property type="match status" value="1"/>
</dbReference>
<dbReference type="InterPro" id="IPR036390">
    <property type="entry name" value="WH_DNA-bd_sf"/>
</dbReference>
<dbReference type="Gene3D" id="3.40.190.290">
    <property type="match status" value="1"/>
</dbReference>
<comment type="similarity">
    <text evidence="1">Belongs to the LysR transcriptional regulatory family.</text>
</comment>
<feature type="domain" description="HTH lysR-type" evidence="5">
    <location>
        <begin position="4"/>
        <end position="61"/>
    </location>
</feature>
<evidence type="ECO:0000256" key="2">
    <source>
        <dbReference type="ARBA" id="ARBA00023015"/>
    </source>
</evidence>
<organism evidence="6 7">
    <name type="scientific">Apilactobacillus kunkeei</name>
    <dbReference type="NCBI Taxonomy" id="148814"/>
    <lineage>
        <taxon>Bacteria</taxon>
        <taxon>Bacillati</taxon>
        <taxon>Bacillota</taxon>
        <taxon>Bacilli</taxon>
        <taxon>Lactobacillales</taxon>
        <taxon>Lactobacillaceae</taxon>
        <taxon>Apilactobacillus</taxon>
    </lineage>
</organism>
<gene>
    <name evidence="6" type="ORF">RZ71_10050</name>
</gene>
<dbReference type="InterPro" id="IPR005119">
    <property type="entry name" value="LysR_subst-bd"/>
</dbReference>
<dbReference type="EMBL" id="JXCY01000002">
    <property type="protein sequence ID" value="KOY77097.1"/>
    <property type="molecule type" value="Genomic_DNA"/>
</dbReference>
<dbReference type="PANTHER" id="PTHR30419">
    <property type="entry name" value="HTH-TYPE TRANSCRIPTIONAL REGULATOR YBHD"/>
    <property type="match status" value="1"/>
</dbReference>
<proteinExistence type="inferred from homology"/>